<keyword evidence="1" id="KW-0472">Membrane</keyword>
<sequence>MIFGYEQQQQQQDSRGSMVTNHHNHHSQHYFRTNPGYDALTAHPSRFRLYINMKLFICISLIIISGISLMWYIDFTQYKYIAWSLTTMGFALIWGLLIVKYQAYKDNNGPVDSYATVPLSADNESMEL</sequence>
<name>F4PVJ2_CACFS</name>
<dbReference type="KEGG" id="dfa:DFA_07122"/>
<keyword evidence="1" id="KW-0812">Transmembrane</keyword>
<accession>F4PVJ2</accession>
<keyword evidence="3" id="KW-1185">Reference proteome</keyword>
<dbReference type="EMBL" id="GL883013">
    <property type="protein sequence ID" value="EGG20006.1"/>
    <property type="molecule type" value="Genomic_DNA"/>
</dbReference>
<organism evidence="2 3">
    <name type="scientific">Cavenderia fasciculata</name>
    <name type="common">Slime mold</name>
    <name type="synonym">Dictyostelium fasciculatum</name>
    <dbReference type="NCBI Taxonomy" id="261658"/>
    <lineage>
        <taxon>Eukaryota</taxon>
        <taxon>Amoebozoa</taxon>
        <taxon>Evosea</taxon>
        <taxon>Eumycetozoa</taxon>
        <taxon>Dictyostelia</taxon>
        <taxon>Acytosteliales</taxon>
        <taxon>Cavenderiaceae</taxon>
        <taxon>Cavenderia</taxon>
    </lineage>
</organism>
<dbReference type="RefSeq" id="XP_004366989.1">
    <property type="nucleotide sequence ID" value="XM_004366932.1"/>
</dbReference>
<evidence type="ECO:0000256" key="1">
    <source>
        <dbReference type="SAM" id="Phobius"/>
    </source>
</evidence>
<dbReference type="OrthoDB" id="10455950at2759"/>
<evidence type="ECO:0000313" key="3">
    <source>
        <dbReference type="Proteomes" id="UP000007797"/>
    </source>
</evidence>
<feature type="transmembrane region" description="Helical" evidence="1">
    <location>
        <begin position="55"/>
        <end position="74"/>
    </location>
</feature>
<feature type="transmembrane region" description="Helical" evidence="1">
    <location>
        <begin position="80"/>
        <end position="99"/>
    </location>
</feature>
<dbReference type="AlphaFoldDB" id="F4PVJ2"/>
<keyword evidence="1" id="KW-1133">Transmembrane helix</keyword>
<proteinExistence type="predicted"/>
<dbReference type="OMA" id="AYNENTT"/>
<dbReference type="Proteomes" id="UP000007797">
    <property type="component" value="Unassembled WGS sequence"/>
</dbReference>
<dbReference type="GeneID" id="14872217"/>
<evidence type="ECO:0000313" key="2">
    <source>
        <dbReference type="EMBL" id="EGG20006.1"/>
    </source>
</evidence>
<gene>
    <name evidence="2" type="ORF">DFA_07122</name>
</gene>
<protein>
    <submittedName>
        <fullName evidence="2">Uncharacterized protein</fullName>
    </submittedName>
</protein>
<reference evidence="3" key="1">
    <citation type="journal article" date="2011" name="Genome Res.">
        <title>Phylogeny-wide analysis of social amoeba genomes highlights ancient origins for complex intercellular communication.</title>
        <authorList>
            <person name="Heidel A.J."/>
            <person name="Lawal H.M."/>
            <person name="Felder M."/>
            <person name="Schilde C."/>
            <person name="Helps N.R."/>
            <person name="Tunggal B."/>
            <person name="Rivero F."/>
            <person name="John U."/>
            <person name="Schleicher M."/>
            <person name="Eichinger L."/>
            <person name="Platzer M."/>
            <person name="Noegel A.A."/>
            <person name="Schaap P."/>
            <person name="Gloeckner G."/>
        </authorList>
    </citation>
    <scope>NUCLEOTIDE SEQUENCE [LARGE SCALE GENOMIC DNA]</scope>
    <source>
        <strain evidence="3">SH3</strain>
    </source>
</reference>